<reference evidence="1 2" key="1">
    <citation type="journal article" date="2014" name="Mol. Biol. Evol.">
        <title>Massive expansion of Ubiquitination-related gene families within the Chlamydiae.</title>
        <authorList>
            <person name="Domman D."/>
            <person name="Collingro A."/>
            <person name="Lagkouvardos I."/>
            <person name="Gehre L."/>
            <person name="Weinmaier T."/>
            <person name="Rattei T."/>
            <person name="Subtil A."/>
            <person name="Horn M."/>
        </authorList>
    </citation>
    <scope>NUCLEOTIDE SEQUENCE [LARGE SCALE GENOMIC DNA]</scope>
    <source>
        <strain evidence="1 2">OEW1</strain>
    </source>
</reference>
<dbReference type="EMBL" id="JSAM01000112">
    <property type="protein sequence ID" value="KIA76545.1"/>
    <property type="molecule type" value="Genomic_DNA"/>
</dbReference>
<evidence type="ECO:0000313" key="1">
    <source>
        <dbReference type="EMBL" id="KIA76545.1"/>
    </source>
</evidence>
<name>A0A0C1C5T8_9BACT</name>
<sequence length="428" mass="49461">MIMSIRSLCLLSLLLFTGCARYFYCEYNPDELSTINIIDQNGLSETFTSRERVKQYENVDFMTNQPYQKVMRVYGKDEFGNARALITSYHPNGQIQQYLEVVNNRAFGEYKEWYPTGKLKLAAKVIGGVADINTAAEKSWLFDGIAKVWSEEGCIEACICYYKGILEGESLYYHSNGKLWKRIFYKDDKIEGDAEIFLDNGELLQVTHYVEGKKEGVAKRYWAPCQVASEEIYCNDLLVTAFYFDKSNNLIAQIENGNGIRAVFNRESVYEFQQYQNGVLEGKVCVFDERGFLVNTYHMLNQKKHGEEVEYYQQLFSSQIPQPLLSIQWYEDKIQGVCKTWYRNGQLESQREMSNNKKNGIALAYYLDGNLMMIEEYDHGKLLKGKYYKKGEKTPISEVAEGFGLVTVYDADGNYLNKFTYAKGKPDE</sequence>
<dbReference type="Gene3D" id="3.90.930.1">
    <property type="match status" value="2"/>
</dbReference>
<evidence type="ECO:0008006" key="3">
    <source>
        <dbReference type="Google" id="ProtNLM"/>
    </source>
</evidence>
<dbReference type="Pfam" id="PF07661">
    <property type="entry name" value="MORN_2"/>
    <property type="match status" value="3"/>
</dbReference>
<protein>
    <recommendedName>
        <fullName evidence="3">Phophatidylinositol-4-phosphate 5-kinase</fullName>
    </recommendedName>
</protein>
<dbReference type="PATRIC" id="fig|83552.4.peg.2321"/>
<dbReference type="AlphaFoldDB" id="A0A0C1C5T8"/>
<dbReference type="InterPro" id="IPR011652">
    <property type="entry name" value="MORN_2"/>
</dbReference>
<dbReference type="Proteomes" id="UP000031307">
    <property type="component" value="Unassembled WGS sequence"/>
</dbReference>
<evidence type="ECO:0000313" key="2">
    <source>
        <dbReference type="Proteomes" id="UP000031307"/>
    </source>
</evidence>
<organism evidence="1 2">
    <name type="scientific">Parachlamydia acanthamoebae</name>
    <dbReference type="NCBI Taxonomy" id="83552"/>
    <lineage>
        <taxon>Bacteria</taxon>
        <taxon>Pseudomonadati</taxon>
        <taxon>Chlamydiota</taxon>
        <taxon>Chlamydiia</taxon>
        <taxon>Parachlamydiales</taxon>
        <taxon>Parachlamydiaceae</taxon>
        <taxon>Parachlamydia</taxon>
    </lineage>
</organism>
<proteinExistence type="predicted"/>
<dbReference type="SUPFAM" id="SSF82185">
    <property type="entry name" value="Histone H3 K4-specific methyltransferase SET7/9 N-terminal domain"/>
    <property type="match status" value="2"/>
</dbReference>
<gene>
    <name evidence="1" type="ORF">DB43_AB00100</name>
</gene>
<comment type="caution">
    <text evidence="1">The sequence shown here is derived from an EMBL/GenBank/DDBJ whole genome shotgun (WGS) entry which is preliminary data.</text>
</comment>
<accession>A0A0C1C5T8</accession>
<dbReference type="PROSITE" id="PS51257">
    <property type="entry name" value="PROKAR_LIPOPROTEIN"/>
    <property type="match status" value="1"/>
</dbReference>